<dbReference type="Pfam" id="PF01548">
    <property type="entry name" value="DEDD_Tnp_IS110"/>
    <property type="match status" value="1"/>
</dbReference>
<feature type="domain" description="Transposase IS116/IS110/IS902 C-terminal" evidence="2">
    <location>
        <begin position="211"/>
        <end position="287"/>
    </location>
</feature>
<name>A0A8J3ESD2_9PROT</name>
<dbReference type="GO" id="GO:0004803">
    <property type="term" value="F:transposase activity"/>
    <property type="evidence" value="ECO:0007669"/>
    <property type="project" value="InterPro"/>
</dbReference>
<feature type="domain" description="Transposase IS110-like N-terminal" evidence="1">
    <location>
        <begin position="6"/>
        <end position="145"/>
    </location>
</feature>
<dbReference type="NCBIfam" id="NF033542">
    <property type="entry name" value="transpos_IS110"/>
    <property type="match status" value="1"/>
</dbReference>
<evidence type="ECO:0000313" key="3">
    <source>
        <dbReference type="EMBL" id="GGI02313.1"/>
    </source>
</evidence>
<dbReference type="RefSeq" id="WP_188544183.1">
    <property type="nucleotide sequence ID" value="NZ_BMGZ01000010.1"/>
</dbReference>
<dbReference type="Proteomes" id="UP000621856">
    <property type="component" value="Unassembled WGS sequence"/>
</dbReference>
<reference evidence="3" key="1">
    <citation type="journal article" date="2014" name="Int. J. Syst. Evol. Microbiol.">
        <title>Complete genome sequence of Corynebacterium casei LMG S-19264T (=DSM 44701T), isolated from a smear-ripened cheese.</title>
        <authorList>
            <consortium name="US DOE Joint Genome Institute (JGI-PGF)"/>
            <person name="Walter F."/>
            <person name="Albersmeier A."/>
            <person name="Kalinowski J."/>
            <person name="Ruckert C."/>
        </authorList>
    </citation>
    <scope>NUCLEOTIDE SEQUENCE</scope>
    <source>
        <strain evidence="3">CGMCC 1.14984</strain>
    </source>
</reference>
<dbReference type="Pfam" id="PF02371">
    <property type="entry name" value="Transposase_20"/>
    <property type="match status" value="1"/>
</dbReference>
<comment type="caution">
    <text evidence="3">The sequence shown here is derived from an EMBL/GenBank/DDBJ whole genome shotgun (WGS) entry which is preliminary data.</text>
</comment>
<organism evidence="3 4">
    <name type="scientific">Aquisalinus luteolus</name>
    <dbReference type="NCBI Taxonomy" id="1566827"/>
    <lineage>
        <taxon>Bacteria</taxon>
        <taxon>Pseudomonadati</taxon>
        <taxon>Pseudomonadota</taxon>
        <taxon>Alphaproteobacteria</taxon>
        <taxon>Parvularculales</taxon>
        <taxon>Parvularculaceae</taxon>
        <taxon>Aquisalinus</taxon>
    </lineage>
</organism>
<sequence>MNITTIGLDIGKRSFHVFATDTDGREVVSRKLRRDQVLPFFAKVPPCAVAMEACMSSHYWAREIAALGHETSLIPPAYVKPYVHRQKNDAADAAAICEAATRPRVPRVPAKSADQQADRIVHRTYELLSRQRVGLINALRCHLGEFGIIAPAGVQHIKRLAERVSHPATDLPELARSMIQLIIDQIAGIDAEIDRLKRLIAKRCREDADGQRLLTIPGVGPITASAILAGVPDMARFASARSFAAWLGLVPRQNSTGGKSRLGHITKMGDRTIRQLLVSGATSVLLWARRKPGFPDSWLGRLAARRPAKLAAVALANKLARIIWAVLTKGEVYRPAET</sequence>
<dbReference type="EMBL" id="BMGZ01000010">
    <property type="protein sequence ID" value="GGI02313.1"/>
    <property type="molecule type" value="Genomic_DNA"/>
</dbReference>
<evidence type="ECO:0000259" key="1">
    <source>
        <dbReference type="Pfam" id="PF01548"/>
    </source>
</evidence>
<dbReference type="InterPro" id="IPR002525">
    <property type="entry name" value="Transp_IS110-like_N"/>
</dbReference>
<gene>
    <name evidence="3" type="ORF">GCM10011355_35020</name>
</gene>
<dbReference type="InterPro" id="IPR047650">
    <property type="entry name" value="Transpos_IS110"/>
</dbReference>
<dbReference type="GO" id="GO:0006313">
    <property type="term" value="P:DNA transposition"/>
    <property type="evidence" value="ECO:0007669"/>
    <property type="project" value="InterPro"/>
</dbReference>
<dbReference type="InterPro" id="IPR003346">
    <property type="entry name" value="Transposase_20"/>
</dbReference>
<evidence type="ECO:0000259" key="2">
    <source>
        <dbReference type="Pfam" id="PF02371"/>
    </source>
</evidence>
<dbReference type="GO" id="GO:0003677">
    <property type="term" value="F:DNA binding"/>
    <property type="evidence" value="ECO:0007669"/>
    <property type="project" value="InterPro"/>
</dbReference>
<dbReference type="PANTHER" id="PTHR33055">
    <property type="entry name" value="TRANSPOSASE FOR INSERTION SEQUENCE ELEMENT IS1111A"/>
    <property type="match status" value="1"/>
</dbReference>
<proteinExistence type="predicted"/>
<protein>
    <submittedName>
        <fullName evidence="3">IS110 family transposase</fullName>
    </submittedName>
</protein>
<dbReference type="AlphaFoldDB" id="A0A8J3ESD2"/>
<evidence type="ECO:0000313" key="4">
    <source>
        <dbReference type="Proteomes" id="UP000621856"/>
    </source>
</evidence>
<dbReference type="PANTHER" id="PTHR33055:SF3">
    <property type="entry name" value="PUTATIVE TRANSPOSASE FOR IS117-RELATED"/>
    <property type="match status" value="1"/>
</dbReference>
<reference evidence="3" key="2">
    <citation type="submission" date="2020-09" db="EMBL/GenBank/DDBJ databases">
        <authorList>
            <person name="Sun Q."/>
            <person name="Zhou Y."/>
        </authorList>
    </citation>
    <scope>NUCLEOTIDE SEQUENCE</scope>
    <source>
        <strain evidence="3">CGMCC 1.14984</strain>
    </source>
</reference>
<accession>A0A8J3ESD2</accession>